<organism evidence="9 10">
    <name type="scientific">Maribellus luteus</name>
    <dbReference type="NCBI Taxonomy" id="2305463"/>
    <lineage>
        <taxon>Bacteria</taxon>
        <taxon>Pseudomonadati</taxon>
        <taxon>Bacteroidota</taxon>
        <taxon>Bacteroidia</taxon>
        <taxon>Marinilabiliales</taxon>
        <taxon>Prolixibacteraceae</taxon>
        <taxon>Maribellus</taxon>
    </lineage>
</organism>
<reference evidence="9 10" key="1">
    <citation type="submission" date="2018-08" db="EMBL/GenBank/DDBJ databases">
        <title>Pallidiluteibacterium maritimus gen. nov., sp. nov., isolated from coastal sediment.</title>
        <authorList>
            <person name="Zhou L.Y."/>
        </authorList>
    </citation>
    <scope>NUCLEOTIDE SEQUENCE [LARGE SCALE GENOMIC DNA]</scope>
    <source>
        <strain evidence="9 10">XSD2</strain>
    </source>
</reference>
<comment type="caution">
    <text evidence="9">The sequence shown here is derived from an EMBL/GenBank/DDBJ whole genome shotgun (WGS) entry which is preliminary data.</text>
</comment>
<dbReference type="InterPro" id="IPR058624">
    <property type="entry name" value="MdtA-like_HH"/>
</dbReference>
<comment type="subcellular location">
    <subcellularLocation>
        <location evidence="1">Cell envelope</location>
    </subcellularLocation>
</comment>
<evidence type="ECO:0000259" key="8">
    <source>
        <dbReference type="Pfam" id="PF25967"/>
    </source>
</evidence>
<dbReference type="Pfam" id="PF25944">
    <property type="entry name" value="Beta-barrel_RND"/>
    <property type="match status" value="1"/>
</dbReference>
<feature type="chain" id="PRO_5017443921" evidence="4">
    <location>
        <begin position="26"/>
        <end position="391"/>
    </location>
</feature>
<dbReference type="PANTHER" id="PTHR30158:SF23">
    <property type="entry name" value="MULTIDRUG RESISTANCE PROTEIN MEXA"/>
    <property type="match status" value="1"/>
</dbReference>
<evidence type="ECO:0000256" key="2">
    <source>
        <dbReference type="ARBA" id="ARBA00009477"/>
    </source>
</evidence>
<dbReference type="Proteomes" id="UP000265926">
    <property type="component" value="Unassembled WGS sequence"/>
</dbReference>
<dbReference type="AlphaFoldDB" id="A0A399SSF8"/>
<proteinExistence type="inferred from homology"/>
<gene>
    <name evidence="9" type="ORF">D1614_23135</name>
</gene>
<dbReference type="GO" id="GO:0005886">
    <property type="term" value="C:plasma membrane"/>
    <property type="evidence" value="ECO:0007669"/>
    <property type="project" value="TreeGrafter"/>
</dbReference>
<dbReference type="PROSITE" id="PS51257">
    <property type="entry name" value="PROKAR_LIPOPROTEIN"/>
    <property type="match status" value="1"/>
</dbReference>
<keyword evidence="3" id="KW-0175">Coiled coil</keyword>
<evidence type="ECO:0000313" key="9">
    <source>
        <dbReference type="EMBL" id="RIJ45422.1"/>
    </source>
</evidence>
<dbReference type="SUPFAM" id="SSF111369">
    <property type="entry name" value="HlyD-like secretion proteins"/>
    <property type="match status" value="1"/>
</dbReference>
<keyword evidence="10" id="KW-1185">Reference proteome</keyword>
<feature type="domain" description="Multidrug resistance protein MdtA-like barrel-sandwich hybrid" evidence="6">
    <location>
        <begin position="64"/>
        <end position="205"/>
    </location>
</feature>
<dbReference type="InterPro" id="IPR058627">
    <property type="entry name" value="MdtA-like_C"/>
</dbReference>
<evidence type="ECO:0000259" key="5">
    <source>
        <dbReference type="Pfam" id="PF25876"/>
    </source>
</evidence>
<feature type="domain" description="Multidrug resistance protein MdtA-like alpha-helical hairpin" evidence="5">
    <location>
        <begin position="126"/>
        <end position="173"/>
    </location>
</feature>
<keyword evidence="4" id="KW-0732">Signal</keyword>
<evidence type="ECO:0000256" key="1">
    <source>
        <dbReference type="ARBA" id="ARBA00004196"/>
    </source>
</evidence>
<dbReference type="RefSeq" id="WP_119440377.1">
    <property type="nucleotide sequence ID" value="NZ_QWGR01000026.1"/>
</dbReference>
<dbReference type="InterPro" id="IPR058626">
    <property type="entry name" value="MdtA-like_b-barrel"/>
</dbReference>
<dbReference type="EMBL" id="QWGR01000026">
    <property type="protein sequence ID" value="RIJ45422.1"/>
    <property type="molecule type" value="Genomic_DNA"/>
</dbReference>
<dbReference type="InterPro" id="IPR058625">
    <property type="entry name" value="MdtA-like_BSH"/>
</dbReference>
<dbReference type="Gene3D" id="2.40.420.20">
    <property type="match status" value="1"/>
</dbReference>
<protein>
    <submittedName>
        <fullName evidence="9">Efflux RND transporter periplasmic adaptor subunit</fullName>
    </submittedName>
</protein>
<evidence type="ECO:0000256" key="4">
    <source>
        <dbReference type="SAM" id="SignalP"/>
    </source>
</evidence>
<dbReference type="NCBIfam" id="TIGR01730">
    <property type="entry name" value="RND_mfp"/>
    <property type="match status" value="1"/>
</dbReference>
<comment type="similarity">
    <text evidence="2">Belongs to the membrane fusion protein (MFP) (TC 8.A.1) family.</text>
</comment>
<name>A0A399SSF8_9BACT</name>
<feature type="domain" description="Multidrug resistance protein MdtA-like C-terminal permuted SH3" evidence="8">
    <location>
        <begin position="304"/>
        <end position="363"/>
    </location>
</feature>
<dbReference type="GO" id="GO:0015562">
    <property type="term" value="F:efflux transmembrane transporter activity"/>
    <property type="evidence" value="ECO:0007669"/>
    <property type="project" value="InterPro"/>
</dbReference>
<evidence type="ECO:0000313" key="10">
    <source>
        <dbReference type="Proteomes" id="UP000265926"/>
    </source>
</evidence>
<dbReference type="Pfam" id="PF25967">
    <property type="entry name" value="RND-MFP_C"/>
    <property type="match status" value="1"/>
</dbReference>
<dbReference type="InterPro" id="IPR006143">
    <property type="entry name" value="RND_pump_MFP"/>
</dbReference>
<dbReference type="Pfam" id="PF25876">
    <property type="entry name" value="HH_MFP_RND"/>
    <property type="match status" value="1"/>
</dbReference>
<dbReference type="GO" id="GO:0030313">
    <property type="term" value="C:cell envelope"/>
    <property type="evidence" value="ECO:0007669"/>
    <property type="project" value="UniProtKB-SubCell"/>
</dbReference>
<sequence>MKTIKQFRNLSILAILIAAYSCSNAPQGPAGMAGQVRELKVLELSPRDITLFQDFPTTLQGQQTVEIRPRVAGYIESILVDEGDHVQKGQILFKLNANDIQAQVRSAEAQVKVAESLVATAKINVEKTKPLVEKNIISSFELETVETSLKSAEAQLAQAKANLANSKANLQYTVITSPTNGIIGNFPYRVGSLVSSSISQPLTTVSNTTSMQAYFSMNEKNFLQMTKFLEGSNIREKLAKLPEVELVLPDNSVYNIKGKIETASGIVDQQTGAINIRASFPNPEGDLRSGGSGRVRLPEIHSSVITVPQKATFEIQGTHFVYVVNNENKVVNTAIQTITGNLKEEYVVTAGLKPGDKIVTEGVATLRDGMEIKPKLDKQQATASNNQVSGN</sequence>
<dbReference type="Pfam" id="PF25917">
    <property type="entry name" value="BSH_RND"/>
    <property type="match status" value="1"/>
</dbReference>
<dbReference type="GO" id="GO:0046677">
    <property type="term" value="P:response to antibiotic"/>
    <property type="evidence" value="ECO:0007669"/>
    <property type="project" value="TreeGrafter"/>
</dbReference>
<feature type="domain" description="Multidrug resistance protein MdtA-like beta-barrel" evidence="7">
    <location>
        <begin position="215"/>
        <end position="297"/>
    </location>
</feature>
<dbReference type="PANTHER" id="PTHR30158">
    <property type="entry name" value="ACRA/E-RELATED COMPONENT OF DRUG EFFLUX TRANSPORTER"/>
    <property type="match status" value="1"/>
</dbReference>
<dbReference type="Gene3D" id="2.40.50.100">
    <property type="match status" value="1"/>
</dbReference>
<feature type="signal peptide" evidence="4">
    <location>
        <begin position="1"/>
        <end position="25"/>
    </location>
</feature>
<dbReference type="Gene3D" id="2.40.30.170">
    <property type="match status" value="1"/>
</dbReference>
<accession>A0A399SSF8</accession>
<evidence type="ECO:0000259" key="7">
    <source>
        <dbReference type="Pfam" id="PF25944"/>
    </source>
</evidence>
<evidence type="ECO:0000256" key="3">
    <source>
        <dbReference type="SAM" id="Coils"/>
    </source>
</evidence>
<evidence type="ECO:0000259" key="6">
    <source>
        <dbReference type="Pfam" id="PF25917"/>
    </source>
</evidence>
<feature type="coiled-coil region" evidence="3">
    <location>
        <begin position="142"/>
        <end position="169"/>
    </location>
</feature>
<dbReference type="Gene3D" id="1.10.287.470">
    <property type="entry name" value="Helix hairpin bin"/>
    <property type="match status" value="1"/>
</dbReference>
<dbReference type="OrthoDB" id="9801814at2"/>